<evidence type="ECO:0000313" key="4">
    <source>
        <dbReference type="EMBL" id="HIX46126.1"/>
    </source>
</evidence>
<feature type="region of interest" description="Disordered" evidence="1">
    <location>
        <begin position="1"/>
        <end position="21"/>
    </location>
</feature>
<dbReference type="PANTHER" id="PTHR37826:SF3">
    <property type="entry name" value="J DOMAIN-CONTAINING PROTEIN"/>
    <property type="match status" value="1"/>
</dbReference>
<accession>A0A9D1VSM5</accession>
<protein>
    <submittedName>
        <fullName evidence="4">TFIIB-type zinc ribbon-containing protein</fullName>
    </submittedName>
</protein>
<keyword evidence="2" id="KW-1133">Transmembrane helix</keyword>
<feature type="transmembrane region" description="Helical" evidence="2">
    <location>
        <begin position="348"/>
        <end position="370"/>
    </location>
</feature>
<dbReference type="Proteomes" id="UP000824249">
    <property type="component" value="Unassembled WGS sequence"/>
</dbReference>
<proteinExistence type="predicted"/>
<gene>
    <name evidence="4" type="ORF">H9737_00365</name>
</gene>
<keyword evidence="2" id="KW-0812">Transmembrane</keyword>
<dbReference type="EMBL" id="DXFD01000007">
    <property type="protein sequence ID" value="HIX46126.1"/>
    <property type="molecule type" value="Genomic_DNA"/>
</dbReference>
<organism evidence="4 5">
    <name type="scientific">Candidatus Borkfalkia faecigallinarum</name>
    <dbReference type="NCBI Taxonomy" id="2838509"/>
    <lineage>
        <taxon>Bacteria</taxon>
        <taxon>Bacillati</taxon>
        <taxon>Bacillota</taxon>
        <taxon>Clostridia</taxon>
        <taxon>Christensenellales</taxon>
        <taxon>Christensenellaceae</taxon>
        <taxon>Candidatus Borkfalkia</taxon>
    </lineage>
</organism>
<keyword evidence="2" id="KW-0472">Membrane</keyword>
<reference evidence="4" key="1">
    <citation type="journal article" date="2021" name="PeerJ">
        <title>Extensive microbial diversity within the chicken gut microbiome revealed by metagenomics and culture.</title>
        <authorList>
            <person name="Gilroy R."/>
            <person name="Ravi A."/>
            <person name="Getino M."/>
            <person name="Pursley I."/>
            <person name="Horton D.L."/>
            <person name="Alikhan N.F."/>
            <person name="Baker D."/>
            <person name="Gharbi K."/>
            <person name="Hall N."/>
            <person name="Watson M."/>
            <person name="Adriaenssens E.M."/>
            <person name="Foster-Nyarko E."/>
            <person name="Jarju S."/>
            <person name="Secka A."/>
            <person name="Antonio M."/>
            <person name="Oren A."/>
            <person name="Chaudhuri R.R."/>
            <person name="La Ragione R."/>
            <person name="Hildebrand F."/>
            <person name="Pallen M.J."/>
        </authorList>
    </citation>
    <scope>NUCLEOTIDE SEQUENCE</scope>
    <source>
        <strain evidence="4">26628</strain>
    </source>
</reference>
<dbReference type="Gene3D" id="2.20.25.10">
    <property type="match status" value="1"/>
</dbReference>
<reference evidence="4" key="2">
    <citation type="submission" date="2021-04" db="EMBL/GenBank/DDBJ databases">
        <authorList>
            <person name="Gilroy R."/>
        </authorList>
    </citation>
    <scope>NUCLEOTIDE SEQUENCE</scope>
    <source>
        <strain evidence="4">26628</strain>
    </source>
</reference>
<name>A0A9D1VSM5_9FIRM</name>
<evidence type="ECO:0000259" key="3">
    <source>
        <dbReference type="PROSITE" id="PS51134"/>
    </source>
</evidence>
<sequence>MKESEKTEQMPGEESAPVPEVENTTSVMKCPSCGANMVYSAERGALYCEYCGSVREFAGEESEEIDFAHLLSASGGWENESHVFRCENCGATEVLDRREIAKTCPFCGTSNIVATDELPGIRPNAVVPFAVGSEQAGGFARAWLKKRLFAPRKFRKSAKPEEMRGVYIPAFTFDANTDSSYSATLGVYRYRSVRRNGRWERERYTEYFHVSGQYASSFDDVLIQASSEVRQQVVNKLQPYNTRSSRAYTQEYLSGFTAEQNARAGTECWEDAKNVIANRLRSQILSGYHYDVVSSFNISTRYSDVTYKYVLLPVYVGHSTWRQKLYNFFVNGETGKVTGKAPVSPLKVLGVVLLCAAAVALLVWLGVMYAGG</sequence>
<feature type="domain" description="TFIIB-type" evidence="3">
    <location>
        <begin position="26"/>
        <end position="56"/>
    </location>
</feature>
<dbReference type="AlphaFoldDB" id="A0A9D1VSM5"/>
<dbReference type="InterPro" id="IPR013137">
    <property type="entry name" value="Znf_TFIIB"/>
</dbReference>
<evidence type="ECO:0000313" key="5">
    <source>
        <dbReference type="Proteomes" id="UP000824249"/>
    </source>
</evidence>
<evidence type="ECO:0000256" key="1">
    <source>
        <dbReference type="SAM" id="MobiDB-lite"/>
    </source>
</evidence>
<dbReference type="PROSITE" id="PS51134">
    <property type="entry name" value="ZF_TFIIB"/>
    <property type="match status" value="1"/>
</dbReference>
<dbReference type="SUPFAM" id="SSF57783">
    <property type="entry name" value="Zinc beta-ribbon"/>
    <property type="match status" value="1"/>
</dbReference>
<evidence type="ECO:0000256" key="2">
    <source>
        <dbReference type="SAM" id="Phobius"/>
    </source>
</evidence>
<dbReference type="PANTHER" id="PTHR37826">
    <property type="entry name" value="FLOTILLIN BAND_7_5 DOMAIN PROTEIN"/>
    <property type="match status" value="1"/>
</dbReference>
<comment type="caution">
    <text evidence="4">The sequence shown here is derived from an EMBL/GenBank/DDBJ whole genome shotgun (WGS) entry which is preliminary data.</text>
</comment>